<comment type="caution">
    <text evidence="1">The sequence shown here is derived from an EMBL/GenBank/DDBJ whole genome shotgun (WGS) entry which is preliminary data.</text>
</comment>
<evidence type="ECO:0000313" key="2">
    <source>
        <dbReference type="Proteomes" id="UP000295110"/>
    </source>
</evidence>
<organism evidence="1 2">
    <name type="scientific">Roseateles saccharophilus</name>
    <name type="common">Pseudomonas saccharophila</name>
    <dbReference type="NCBI Taxonomy" id="304"/>
    <lineage>
        <taxon>Bacteria</taxon>
        <taxon>Pseudomonadati</taxon>
        <taxon>Pseudomonadota</taxon>
        <taxon>Betaproteobacteria</taxon>
        <taxon>Burkholderiales</taxon>
        <taxon>Sphaerotilaceae</taxon>
        <taxon>Roseateles</taxon>
    </lineage>
</organism>
<dbReference type="AlphaFoldDB" id="A0A4V2VPQ3"/>
<name>A0A4V2VPQ3_ROSSA</name>
<dbReference type="InterPro" id="IPR008651">
    <property type="entry name" value="Uncharacterised_HicB"/>
</dbReference>
<dbReference type="OrthoDB" id="5297106at2"/>
<proteinExistence type="predicted"/>
<keyword evidence="2" id="KW-1185">Reference proteome</keyword>
<evidence type="ECO:0000313" key="1">
    <source>
        <dbReference type="EMBL" id="TCU91599.1"/>
    </source>
</evidence>
<reference evidence="1 2" key="1">
    <citation type="submission" date="2019-03" db="EMBL/GenBank/DDBJ databases">
        <title>Genomic Encyclopedia of Type Strains, Phase IV (KMG-IV): sequencing the most valuable type-strain genomes for metagenomic binning, comparative biology and taxonomic classification.</title>
        <authorList>
            <person name="Goeker M."/>
        </authorList>
    </citation>
    <scope>NUCLEOTIDE SEQUENCE [LARGE SCALE GENOMIC DNA]</scope>
    <source>
        <strain evidence="1 2">DSM 654</strain>
    </source>
</reference>
<dbReference type="EMBL" id="SMBU01000025">
    <property type="protein sequence ID" value="TCU91599.1"/>
    <property type="molecule type" value="Genomic_DNA"/>
</dbReference>
<dbReference type="Proteomes" id="UP000295110">
    <property type="component" value="Unassembled WGS sequence"/>
</dbReference>
<protein>
    <submittedName>
        <fullName evidence="1">Putative HicB family RNase H-like nuclease</fullName>
    </submittedName>
</protein>
<dbReference type="RefSeq" id="WP_132574423.1">
    <property type="nucleotide sequence ID" value="NZ_CBCSGL010000021.1"/>
</dbReference>
<dbReference type="Pfam" id="PF05534">
    <property type="entry name" value="HicB"/>
    <property type="match status" value="1"/>
</dbReference>
<accession>A0A4V2VPQ3</accession>
<gene>
    <name evidence="1" type="ORF">EV671_102578</name>
</gene>
<sequence>MTNATKLYRGYIGSIDVDLEAKYLHGKVLYVLDLVTFTSPGVDGLQTAFEEAVDDYLAMCAQLGKEPDRPFSGAFQVRMTSDQHRALALEASAKGMTLNELSVVKLCSTPVEQKAVPQVVIESMQVNVQSGTAQEVVLRDTPVQARATH</sequence>